<proteinExistence type="predicted"/>
<protein>
    <submittedName>
        <fullName evidence="2">Uncharacterized protein LOC118426372</fullName>
    </submittedName>
</protein>
<sequence length="273" mass="30371">MTISCNVLKSLQARVRRSLQTPACVSLPMEEKWVHSKSFKLPSRTSAQQDTAGGKTDVRVQHLFDNHRTAFKRAQVDPNRSWLVEKVAPALPSVTGAAHTERRPLWHGRLVGTNSSSCSQGNISALDRRMARSYRSSSSSRGSFYSTSTEWSSGAPGENFVVSDTLPSILISPPVSKVKLLQVMGRQKDLCVKSAGPATSPYQSILTPRLPYPIMKSYRYKGKGDSKTRRERTVLPFKVFNFCDDKVLPRVRVWRGNQTVHLATTVTLLPKGI</sequence>
<evidence type="ECO:0000313" key="2">
    <source>
        <dbReference type="RefSeq" id="XP_035691603.1"/>
    </source>
</evidence>
<dbReference type="GeneID" id="118426372"/>
<dbReference type="RefSeq" id="XP_035691603.1">
    <property type="nucleotide sequence ID" value="XM_035835710.1"/>
</dbReference>
<dbReference type="OrthoDB" id="10125527at2759"/>
<accession>A0A9J7LZE3</accession>
<keyword evidence="1" id="KW-1185">Reference proteome</keyword>
<reference evidence="2" key="2">
    <citation type="submission" date="2025-08" db="UniProtKB">
        <authorList>
            <consortium name="RefSeq"/>
        </authorList>
    </citation>
    <scope>IDENTIFICATION</scope>
    <source>
        <strain evidence="2">S238N-H82</strain>
        <tissue evidence="2">Testes</tissue>
    </source>
</reference>
<organism evidence="1 2">
    <name type="scientific">Branchiostoma floridae</name>
    <name type="common">Florida lancelet</name>
    <name type="synonym">Amphioxus</name>
    <dbReference type="NCBI Taxonomy" id="7739"/>
    <lineage>
        <taxon>Eukaryota</taxon>
        <taxon>Metazoa</taxon>
        <taxon>Chordata</taxon>
        <taxon>Cephalochordata</taxon>
        <taxon>Leptocardii</taxon>
        <taxon>Amphioxiformes</taxon>
        <taxon>Branchiostomatidae</taxon>
        <taxon>Branchiostoma</taxon>
    </lineage>
</organism>
<dbReference type="Proteomes" id="UP000001554">
    <property type="component" value="Chromosome 11"/>
</dbReference>
<evidence type="ECO:0000313" key="1">
    <source>
        <dbReference type="Proteomes" id="UP000001554"/>
    </source>
</evidence>
<dbReference type="AlphaFoldDB" id="A0A9J7LZE3"/>
<dbReference type="KEGG" id="bfo:118426372"/>
<name>A0A9J7LZE3_BRAFL</name>
<reference evidence="1" key="1">
    <citation type="journal article" date="2020" name="Nat. Ecol. Evol.">
        <title>Deeply conserved synteny resolves early events in vertebrate evolution.</title>
        <authorList>
            <person name="Simakov O."/>
            <person name="Marletaz F."/>
            <person name="Yue J.X."/>
            <person name="O'Connell B."/>
            <person name="Jenkins J."/>
            <person name="Brandt A."/>
            <person name="Calef R."/>
            <person name="Tung C.H."/>
            <person name="Huang T.K."/>
            <person name="Schmutz J."/>
            <person name="Satoh N."/>
            <person name="Yu J.K."/>
            <person name="Putnam N.H."/>
            <person name="Green R.E."/>
            <person name="Rokhsar D.S."/>
        </authorList>
    </citation>
    <scope>NUCLEOTIDE SEQUENCE [LARGE SCALE GENOMIC DNA]</scope>
    <source>
        <strain evidence="1">S238N-H82</strain>
    </source>
</reference>
<gene>
    <name evidence="2" type="primary">LOC118426372</name>
</gene>